<dbReference type="Proteomes" id="UP001379235">
    <property type="component" value="Unassembled WGS sequence"/>
</dbReference>
<gene>
    <name evidence="3" type="ORF">WG900_18045</name>
</gene>
<feature type="transmembrane region" description="Helical" evidence="1">
    <location>
        <begin position="38"/>
        <end position="60"/>
    </location>
</feature>
<feature type="transmembrane region" description="Helical" evidence="1">
    <location>
        <begin position="12"/>
        <end position="32"/>
    </location>
</feature>
<keyword evidence="1" id="KW-0812">Transmembrane</keyword>
<accession>A0ABU8SCX1</accession>
<protein>
    <submittedName>
        <fullName evidence="3">DUF2892 domain-containing protein</fullName>
    </submittedName>
</protein>
<organism evidence="3 4">
    <name type="scientific">Novosphingobium aquae</name>
    <dbReference type="NCBI Taxonomy" id="3133435"/>
    <lineage>
        <taxon>Bacteria</taxon>
        <taxon>Pseudomonadati</taxon>
        <taxon>Pseudomonadota</taxon>
        <taxon>Alphaproteobacteria</taxon>
        <taxon>Sphingomonadales</taxon>
        <taxon>Sphingomonadaceae</taxon>
        <taxon>Novosphingobium</taxon>
    </lineage>
</organism>
<dbReference type="EMBL" id="JBBHJY010000011">
    <property type="protein sequence ID" value="MEJ6011809.1"/>
    <property type="molecule type" value="Genomic_DNA"/>
</dbReference>
<dbReference type="RefSeq" id="WP_339969408.1">
    <property type="nucleotide sequence ID" value="NZ_JBBHJY010000011.1"/>
</dbReference>
<keyword evidence="1" id="KW-1133">Transmembrane helix</keyword>
<evidence type="ECO:0000259" key="2">
    <source>
        <dbReference type="Pfam" id="PF11127"/>
    </source>
</evidence>
<keyword evidence="1" id="KW-0472">Membrane</keyword>
<name>A0ABU8SCX1_9SPHN</name>
<evidence type="ECO:0000313" key="4">
    <source>
        <dbReference type="Proteomes" id="UP001379235"/>
    </source>
</evidence>
<reference evidence="3 4" key="1">
    <citation type="submission" date="2024-03" db="EMBL/GenBank/DDBJ databases">
        <authorList>
            <person name="Jo J.-H."/>
        </authorList>
    </citation>
    <scope>NUCLEOTIDE SEQUENCE [LARGE SCALE GENOMIC DNA]</scope>
    <source>
        <strain evidence="3 4">AS3R-12</strain>
    </source>
</reference>
<sequence>MFKSNVGGIDRTLRIAIGVMLIALVFVGDRLGLPVGNWGWLGLIPLATGLLSTCPLYSIVGMSTCPRK</sequence>
<dbReference type="Pfam" id="PF11127">
    <property type="entry name" value="YgaP-like_TM"/>
    <property type="match status" value="1"/>
</dbReference>
<evidence type="ECO:0000313" key="3">
    <source>
        <dbReference type="EMBL" id="MEJ6011809.1"/>
    </source>
</evidence>
<comment type="caution">
    <text evidence="3">The sequence shown here is derived from an EMBL/GenBank/DDBJ whole genome shotgun (WGS) entry which is preliminary data.</text>
</comment>
<proteinExistence type="predicted"/>
<dbReference type="InterPro" id="IPR021309">
    <property type="entry name" value="YgaP-like_TM"/>
</dbReference>
<feature type="domain" description="Inner membrane protein YgaP-like transmembrane" evidence="2">
    <location>
        <begin position="3"/>
        <end position="68"/>
    </location>
</feature>
<evidence type="ECO:0000256" key="1">
    <source>
        <dbReference type="SAM" id="Phobius"/>
    </source>
</evidence>
<keyword evidence="4" id="KW-1185">Reference proteome</keyword>